<dbReference type="GeneID" id="28735533"/>
<comment type="caution">
    <text evidence="2">The sequence shown here is derived from an EMBL/GenBank/DDBJ whole genome shotgun (WGS) entry which is preliminary data.</text>
</comment>
<dbReference type="PANTHER" id="PTHR35040:SF9">
    <property type="entry name" value="4-LIKE CELL SURFACE PROTEIN, PUTATIVE (AFU_ORTHOLOGUE AFUA_4G14080)-RELATED"/>
    <property type="match status" value="1"/>
</dbReference>
<organism evidence="2 3">
    <name type="scientific">Cyphellophora attinorum</name>
    <dbReference type="NCBI Taxonomy" id="1664694"/>
    <lineage>
        <taxon>Eukaryota</taxon>
        <taxon>Fungi</taxon>
        <taxon>Dikarya</taxon>
        <taxon>Ascomycota</taxon>
        <taxon>Pezizomycotina</taxon>
        <taxon>Eurotiomycetes</taxon>
        <taxon>Chaetothyriomycetidae</taxon>
        <taxon>Chaetothyriales</taxon>
        <taxon>Cyphellophoraceae</taxon>
        <taxon>Cyphellophora</taxon>
    </lineage>
</organism>
<dbReference type="Proteomes" id="UP000038010">
    <property type="component" value="Unassembled WGS sequence"/>
</dbReference>
<dbReference type="OrthoDB" id="4155049at2759"/>
<dbReference type="InterPro" id="IPR021986">
    <property type="entry name" value="Spherulin4"/>
</dbReference>
<feature type="signal peptide" evidence="1">
    <location>
        <begin position="1"/>
        <end position="18"/>
    </location>
</feature>
<feature type="chain" id="PRO_5005856965" description="Spherulin-4" evidence="1">
    <location>
        <begin position="19"/>
        <end position="344"/>
    </location>
</feature>
<dbReference type="VEuPathDB" id="FungiDB:AB675_359"/>
<keyword evidence="1" id="KW-0732">Signal</keyword>
<name>A0A0N0NS62_9EURO</name>
<keyword evidence="3" id="KW-1185">Reference proteome</keyword>
<evidence type="ECO:0000256" key="1">
    <source>
        <dbReference type="SAM" id="SignalP"/>
    </source>
</evidence>
<dbReference type="EMBL" id="LFJN01000001">
    <property type="protein sequence ID" value="KPI45888.1"/>
    <property type="molecule type" value="Genomic_DNA"/>
</dbReference>
<gene>
    <name evidence="2" type="ORF">AB675_359</name>
</gene>
<dbReference type="STRING" id="1664694.A0A0N0NS62"/>
<dbReference type="Pfam" id="PF12138">
    <property type="entry name" value="Spherulin4"/>
    <property type="match status" value="1"/>
</dbReference>
<evidence type="ECO:0000313" key="2">
    <source>
        <dbReference type="EMBL" id="KPI45888.1"/>
    </source>
</evidence>
<dbReference type="PANTHER" id="PTHR35040">
    <property type="match status" value="1"/>
</dbReference>
<sequence length="344" mass="37722">MPSSAILVPLYIYPLLGAWNPLYEVIEANPTTQFQVVINPHNGPGATPLPDSNYCREIPKLRSHPNVVVYGYVNVVWATRDLDEVCKDVEIYAAWPQHWHHHHHDQMNLQTQHDTKQAPQHQDQNVSVPIGIDGVFVDETPIDAGDHEKKFLGTLKTLVESHFGAKKKAAAPGQKYPLIIHNPGCMPPPAIRELADLTVVFEDTYAVFLQRLAQGVLALPNGTVASAGNDEAEDECNDTDTDAAKQERLRRAVVIHSVPLPDIDAATNLTAAQHPLVPGSNATIASQEVRAELVRDLVRNATEVAGTVFITELSSGFYETFSRGWREWAGVIGSGTVADDDADE</sequence>
<dbReference type="AlphaFoldDB" id="A0A0N0NS62"/>
<evidence type="ECO:0008006" key="4">
    <source>
        <dbReference type="Google" id="ProtNLM"/>
    </source>
</evidence>
<proteinExistence type="predicted"/>
<evidence type="ECO:0000313" key="3">
    <source>
        <dbReference type="Proteomes" id="UP000038010"/>
    </source>
</evidence>
<reference evidence="2 3" key="1">
    <citation type="submission" date="2015-06" db="EMBL/GenBank/DDBJ databases">
        <title>Draft genome of the ant-associated black yeast Phialophora attae CBS 131958.</title>
        <authorList>
            <person name="Moreno L.F."/>
            <person name="Stielow B.J."/>
            <person name="de Hoog S."/>
            <person name="Vicente V.A."/>
            <person name="Weiss V.A."/>
            <person name="de Vries M."/>
            <person name="Cruz L.M."/>
            <person name="Souza E.M."/>
        </authorList>
    </citation>
    <scope>NUCLEOTIDE SEQUENCE [LARGE SCALE GENOMIC DNA]</scope>
    <source>
        <strain evidence="2 3">CBS 131958</strain>
    </source>
</reference>
<protein>
    <recommendedName>
        <fullName evidence="4">Spherulin-4</fullName>
    </recommendedName>
</protein>
<dbReference type="RefSeq" id="XP_018005851.1">
    <property type="nucleotide sequence ID" value="XM_018143664.1"/>
</dbReference>
<accession>A0A0N0NS62</accession>